<proteinExistence type="predicted"/>
<sequence length="543" mass="55780">MHHALPAFPSWSPVEEAGGEAQGGRTSPVGVGVQRLLGRTAPRGHPPLPPFSFDLLGPVMATHKLTAVAVFVALSSVAAAAPSRHLVACATLCNGATAATAQTACVLDGGQRGQCADWSAAAPPVGGGMHASLDANGDGVLATPVNKAMDMRAWGVVPSRPRPVDLAPPVNGPSAEDQLAGDMPSDFPAIDSSMTAEDALPDKSPVEETPVEEAPVEETPVEETPVEETPVEETPVEETPFEDAPVDFPAGDAPADETPVQETPVEETPVEETPVAETPVEETSVEETPVEDIPVDDVRADETPVEETPVEETPVEETPAEDTPADDAPAEETPVEDAPVIDTPVEMPVEETPVEDTPVEETSVEETPVEETPVEETPVEEAPVEETPVEETPVEERPVEETPVEGTPSDVAADDPLADDPPRDAAAVGATAATPPRPSSWAAARPRPVGRLAAFAVRIRTTASAVRIRDALSAALRTVVTAATTAGGTAATTAGGTAAPAPLPTRGGVDCGQMDAAFVAPCCAIPAYAAVSPVCATRPKVAA</sequence>
<dbReference type="EMBL" id="CM020618">
    <property type="protein sequence ID" value="KAK1860628.1"/>
    <property type="molecule type" value="Genomic_DNA"/>
</dbReference>
<reference evidence="1" key="1">
    <citation type="submission" date="2019-11" db="EMBL/GenBank/DDBJ databases">
        <title>Nori genome reveals adaptations in red seaweeds to the harsh intertidal environment.</title>
        <authorList>
            <person name="Wang D."/>
            <person name="Mao Y."/>
        </authorList>
    </citation>
    <scope>NUCLEOTIDE SEQUENCE</scope>
    <source>
        <tissue evidence="1">Gametophyte</tissue>
    </source>
</reference>
<name>A0ACC3BSR1_PYRYE</name>
<evidence type="ECO:0000313" key="2">
    <source>
        <dbReference type="Proteomes" id="UP000798662"/>
    </source>
</evidence>
<organism evidence="1 2">
    <name type="scientific">Pyropia yezoensis</name>
    <name type="common">Susabi-nori</name>
    <name type="synonym">Porphyra yezoensis</name>
    <dbReference type="NCBI Taxonomy" id="2788"/>
    <lineage>
        <taxon>Eukaryota</taxon>
        <taxon>Rhodophyta</taxon>
        <taxon>Bangiophyceae</taxon>
        <taxon>Bangiales</taxon>
        <taxon>Bangiaceae</taxon>
        <taxon>Pyropia</taxon>
    </lineage>
</organism>
<evidence type="ECO:0000313" key="1">
    <source>
        <dbReference type="EMBL" id="KAK1860628.1"/>
    </source>
</evidence>
<accession>A0ACC3BSR1</accession>
<dbReference type="Proteomes" id="UP000798662">
    <property type="component" value="Chromosome 1"/>
</dbReference>
<gene>
    <name evidence="1" type="ORF">I4F81_003216</name>
</gene>
<keyword evidence="2" id="KW-1185">Reference proteome</keyword>
<comment type="caution">
    <text evidence="1">The sequence shown here is derived from an EMBL/GenBank/DDBJ whole genome shotgun (WGS) entry which is preliminary data.</text>
</comment>
<protein>
    <submittedName>
        <fullName evidence="1">Uncharacterized protein</fullName>
    </submittedName>
</protein>